<evidence type="ECO:0000256" key="21">
    <source>
        <dbReference type="ARBA" id="ARBA00043191"/>
    </source>
</evidence>
<comment type="similarity">
    <text evidence="19">Belongs to the ATP-dependent AMP-binding enzyme family. Bubblegum subfamily.</text>
</comment>
<comment type="function">
    <text evidence="22">Catalyzes the conversion of fatty acids such as long-chain and very long-chain fatty acids to their active form acyl-CoAs for both synthesis of cellular lipids, and degradation via beta-oxidation. Can activate diverse saturated, monosaturated and polyunsaturated fatty acids.</text>
</comment>
<dbReference type="InterPro" id="IPR042099">
    <property type="entry name" value="ANL_N_sf"/>
</dbReference>
<dbReference type="Proteomes" id="UP000265140">
    <property type="component" value="Chromosome 19"/>
</dbReference>
<keyword evidence="12" id="KW-0492">Microsome</keyword>
<dbReference type="AlphaFoldDB" id="A0A6Q2Y8N6"/>
<evidence type="ECO:0000256" key="9">
    <source>
        <dbReference type="ARBA" id="ARBA00022824"/>
    </source>
</evidence>
<keyword evidence="27" id="KW-1185">Reference proteome</keyword>
<evidence type="ECO:0000256" key="1">
    <source>
        <dbReference type="ARBA" id="ARBA00004144"/>
    </source>
</evidence>
<evidence type="ECO:0000256" key="19">
    <source>
        <dbReference type="ARBA" id="ARBA00038034"/>
    </source>
</evidence>
<dbReference type="GO" id="GO:0004467">
    <property type="term" value="F:long-chain fatty acid-CoA ligase activity"/>
    <property type="evidence" value="ECO:0007669"/>
    <property type="project" value="UniProtKB-EC"/>
</dbReference>
<keyword evidence="8" id="KW-0547">Nucleotide-binding</keyword>
<comment type="catalytic activity">
    <reaction evidence="17">
        <text>(E)-hexadec-2-enoate + ATP + CoA = (2E)-hexadecenoyl-CoA + AMP + diphosphate</text>
        <dbReference type="Rhea" id="RHEA:36139"/>
        <dbReference type="ChEBI" id="CHEBI:30616"/>
        <dbReference type="ChEBI" id="CHEBI:33019"/>
        <dbReference type="ChEBI" id="CHEBI:57287"/>
        <dbReference type="ChEBI" id="CHEBI:61526"/>
        <dbReference type="ChEBI" id="CHEBI:72745"/>
        <dbReference type="ChEBI" id="CHEBI:456215"/>
    </reaction>
</comment>
<name>A0A6Q2Y8N6_ESOLU</name>
<sequence>MTSSNPETSRNVNEKLFNNGDEGTTAKNSTEVQAAWTPEEVQPVAKGEAWEEKVAVESLWTTKASGSVRLRINEACREETTTEPLTVHQMFKTSVKRYGHLNALAYKKNNQWEKITFPEYYHCCRRAGKSFLKLELKRFHGVGILGSNSPEWFFSAIGGIMAGGILTGIYSTNCPEACHYVASDSKANIIMVENQKQLEKILQIRSRLPDLKAIVQYSGSPQQKLPNLYSWEEFLELGVDVSDSELDEMMDSQRANQCCTLIYTSGTTGRPKGVMLSHDNITWTAIHASRAGDVSAGDVQQETLVSYLPLSHIAAQMFDIWTAIQWGEMVYFAQPDALKGSLVTTLTEVNPSNHMGVPRVWEKIMEKVKEEISRCGYVKKKLVTWAMSVSLQHHQRPGEKQFLFALADSLVLEKLRAQLGFSHCHKFFSGAAPIGMETIEFFLGLNICLYEVYGMSESTGPHFVSGPRAYKLPSCGKVIPGCRAKLSNMDSSNVGEVCCWGRNIFMGFLNMEDKTLEALDEEGWLRSGDLGRIDQDGFLYITGRIKELIITAGGENIPPVPIEEAVKKELPLISNAMLIGDKRKFLSLLLTLKVTVNTETTEPTQELSLEAVQFCQHLGSQSTKVSDIIEGQDQEVYLAIQQGIDRVNAQATSNAQIIQKWTILPWDFSIAGGELGKNCTTLWIDYVNMNGTLDLSGYNRMKGRQNNISLGASDEAGLDMCKQFWNFGSGNDSWP</sequence>
<accession>A0A6Q2Y8N6</accession>
<evidence type="ECO:0000256" key="4">
    <source>
        <dbReference type="ARBA" id="ARBA00022475"/>
    </source>
</evidence>
<evidence type="ECO:0000256" key="14">
    <source>
        <dbReference type="ARBA" id="ARBA00023136"/>
    </source>
</evidence>
<evidence type="ECO:0000259" key="25">
    <source>
        <dbReference type="Pfam" id="PF00501"/>
    </source>
</evidence>
<evidence type="ECO:0000256" key="12">
    <source>
        <dbReference type="ARBA" id="ARBA00022848"/>
    </source>
</evidence>
<organism evidence="26 27">
    <name type="scientific">Esox lucius</name>
    <name type="common">Northern pike</name>
    <dbReference type="NCBI Taxonomy" id="8010"/>
    <lineage>
        <taxon>Eukaryota</taxon>
        <taxon>Metazoa</taxon>
        <taxon>Chordata</taxon>
        <taxon>Craniata</taxon>
        <taxon>Vertebrata</taxon>
        <taxon>Euteleostomi</taxon>
        <taxon>Actinopterygii</taxon>
        <taxon>Neopterygii</taxon>
        <taxon>Teleostei</taxon>
        <taxon>Protacanthopterygii</taxon>
        <taxon>Esociformes</taxon>
        <taxon>Esocidae</taxon>
        <taxon>Esox</taxon>
    </lineage>
</organism>
<evidence type="ECO:0000256" key="17">
    <source>
        <dbReference type="ARBA" id="ARBA00036716"/>
    </source>
</evidence>
<evidence type="ECO:0000256" key="16">
    <source>
        <dbReference type="ARBA" id="ARBA00026121"/>
    </source>
</evidence>
<dbReference type="EC" id="6.2.1.3" evidence="16"/>
<keyword evidence="10" id="KW-0276">Fatty acid metabolism</keyword>
<evidence type="ECO:0000256" key="3">
    <source>
        <dbReference type="ARBA" id="ARBA00004541"/>
    </source>
</evidence>
<reference evidence="27" key="1">
    <citation type="journal article" date="2014" name="PLoS ONE">
        <title>The genome and linkage map of the northern pike (Esox lucius): conserved synteny revealed between the salmonid sister group and the Neoteleostei.</title>
        <authorList>
            <person name="Rondeau E.B."/>
            <person name="Minkley D.R."/>
            <person name="Leong J.S."/>
            <person name="Messmer A.M."/>
            <person name="Jantzen J.R."/>
            <person name="von Schalburg K.R."/>
            <person name="Lemon C."/>
            <person name="Bird N.H."/>
            <person name="Koop B.F."/>
        </authorList>
    </citation>
    <scope>NUCLEOTIDE SEQUENCE</scope>
</reference>
<dbReference type="Pfam" id="PF00501">
    <property type="entry name" value="AMP-binding"/>
    <property type="match status" value="1"/>
</dbReference>
<evidence type="ECO:0000256" key="18">
    <source>
        <dbReference type="ARBA" id="ARBA00036813"/>
    </source>
</evidence>
<dbReference type="GeneTree" id="ENSGT00940000160380"/>
<dbReference type="PANTHER" id="PTHR43272:SF93">
    <property type="entry name" value="ACYL-COA SYNTHETASE BUBBLEGUM FAMILY MEMBER 1"/>
    <property type="match status" value="1"/>
</dbReference>
<evidence type="ECO:0000256" key="23">
    <source>
        <dbReference type="ARBA" id="ARBA00049177"/>
    </source>
</evidence>
<dbReference type="InterPro" id="IPR020845">
    <property type="entry name" value="AMP-binding_CS"/>
</dbReference>
<dbReference type="GO" id="GO:0005886">
    <property type="term" value="C:plasma membrane"/>
    <property type="evidence" value="ECO:0007669"/>
    <property type="project" value="UniProtKB-SubCell"/>
</dbReference>
<evidence type="ECO:0000256" key="7">
    <source>
        <dbReference type="ARBA" id="ARBA00022598"/>
    </source>
</evidence>
<keyword evidence="5" id="KW-0963">Cytoplasm</keyword>
<comment type="subcellular location">
    <subcellularLocation>
        <location evidence="2">Cell membrane</location>
    </subcellularLocation>
    <subcellularLocation>
        <location evidence="3">Cytoplasmic vesicle</location>
    </subcellularLocation>
    <subcellularLocation>
        <location evidence="1">Microsome</location>
    </subcellularLocation>
</comment>
<evidence type="ECO:0000256" key="2">
    <source>
        <dbReference type="ARBA" id="ARBA00004236"/>
    </source>
</evidence>
<comment type="catalytic activity">
    <reaction evidence="18">
        <text>a long-chain fatty acid + ATP + CoA = a long-chain fatty acyl-CoA + AMP + diphosphate</text>
        <dbReference type="Rhea" id="RHEA:15421"/>
        <dbReference type="ChEBI" id="CHEBI:30616"/>
        <dbReference type="ChEBI" id="CHEBI:33019"/>
        <dbReference type="ChEBI" id="CHEBI:57287"/>
        <dbReference type="ChEBI" id="CHEBI:57560"/>
        <dbReference type="ChEBI" id="CHEBI:83139"/>
        <dbReference type="ChEBI" id="CHEBI:456215"/>
        <dbReference type="EC" id="6.2.1.3"/>
    </reaction>
</comment>
<evidence type="ECO:0000256" key="22">
    <source>
        <dbReference type="ARBA" id="ARBA00045256"/>
    </source>
</evidence>
<dbReference type="InterPro" id="IPR000873">
    <property type="entry name" value="AMP-dep_synth/lig_dom"/>
</dbReference>
<evidence type="ECO:0000256" key="5">
    <source>
        <dbReference type="ARBA" id="ARBA00022490"/>
    </source>
</evidence>
<dbReference type="PANTHER" id="PTHR43272">
    <property type="entry name" value="LONG-CHAIN-FATTY-ACID--COA LIGASE"/>
    <property type="match status" value="1"/>
</dbReference>
<keyword evidence="13" id="KW-0443">Lipid metabolism</keyword>
<reference evidence="26" key="3">
    <citation type="submission" date="2025-08" db="UniProtKB">
        <authorList>
            <consortium name="Ensembl"/>
        </authorList>
    </citation>
    <scope>IDENTIFICATION</scope>
</reference>
<keyword evidence="14" id="KW-0472">Membrane</keyword>
<feature type="domain" description="AMP-dependent synthetase/ligase" evidence="25">
    <location>
        <begin position="91"/>
        <end position="509"/>
    </location>
</feature>
<gene>
    <name evidence="26" type="primary">ACSBG1</name>
</gene>
<evidence type="ECO:0000313" key="26">
    <source>
        <dbReference type="Ensembl" id="ENSELUP00000062339.2"/>
    </source>
</evidence>
<dbReference type="Ensembl" id="ENSELUT00000068305.2">
    <property type="protein sequence ID" value="ENSELUP00000062339.2"/>
    <property type="gene ID" value="ENSELUG00000004032.3"/>
</dbReference>
<keyword evidence="7" id="KW-0436">Ligase</keyword>
<dbReference type="PROSITE" id="PS00455">
    <property type="entry name" value="AMP_BINDING"/>
    <property type="match status" value="1"/>
</dbReference>
<evidence type="ECO:0000256" key="20">
    <source>
        <dbReference type="ARBA" id="ARBA00040478"/>
    </source>
</evidence>
<evidence type="ECO:0000256" key="10">
    <source>
        <dbReference type="ARBA" id="ARBA00022832"/>
    </source>
</evidence>
<evidence type="ECO:0000256" key="8">
    <source>
        <dbReference type="ARBA" id="ARBA00022741"/>
    </source>
</evidence>
<keyword evidence="11" id="KW-0067">ATP-binding</keyword>
<feature type="compositionally biased region" description="Polar residues" evidence="24">
    <location>
        <begin position="1"/>
        <end position="11"/>
    </location>
</feature>
<evidence type="ECO:0000256" key="24">
    <source>
        <dbReference type="SAM" id="MobiDB-lite"/>
    </source>
</evidence>
<protein>
    <recommendedName>
        <fullName evidence="20">Long-chain-fatty-acid--CoA ligase ACSBG1</fullName>
        <ecNumber evidence="16">6.2.1.3</ecNumber>
    </recommendedName>
    <alternativeName>
        <fullName evidence="21">Acyl-CoA synthetase bubblegum family member 1</fullName>
    </alternativeName>
</protein>
<keyword evidence="6" id="KW-0597">Phosphoprotein</keyword>
<keyword evidence="4" id="KW-1003">Cell membrane</keyword>
<keyword evidence="15" id="KW-0968">Cytoplasmic vesicle</keyword>
<evidence type="ECO:0000313" key="27">
    <source>
        <dbReference type="Proteomes" id="UP000265140"/>
    </source>
</evidence>
<reference evidence="26" key="2">
    <citation type="submission" date="2020-02" db="EMBL/GenBank/DDBJ databases">
        <title>Esox lucius (northern pike) genome, fEsoLuc1, primary haplotype.</title>
        <authorList>
            <person name="Myers G."/>
            <person name="Karagic N."/>
            <person name="Meyer A."/>
            <person name="Pippel M."/>
            <person name="Reichard M."/>
            <person name="Winkler S."/>
            <person name="Tracey A."/>
            <person name="Sims Y."/>
            <person name="Howe K."/>
            <person name="Rhie A."/>
            <person name="Formenti G."/>
            <person name="Durbin R."/>
            <person name="Fedrigo O."/>
            <person name="Jarvis E.D."/>
        </authorList>
    </citation>
    <scope>NUCLEOTIDE SEQUENCE [LARGE SCALE GENOMIC DNA]</scope>
</reference>
<evidence type="ECO:0000256" key="13">
    <source>
        <dbReference type="ARBA" id="ARBA00023098"/>
    </source>
</evidence>
<dbReference type="OMA" id="IGDHRKY"/>
<feature type="compositionally biased region" description="Polar residues" evidence="24">
    <location>
        <begin position="21"/>
        <end position="32"/>
    </location>
</feature>
<feature type="region of interest" description="Disordered" evidence="24">
    <location>
        <begin position="1"/>
        <end position="34"/>
    </location>
</feature>
<comment type="catalytic activity">
    <reaction evidence="23">
        <text>hexadecanoate + ATP + CoA = hexadecanoyl-CoA + AMP + diphosphate</text>
        <dbReference type="Rhea" id="RHEA:30751"/>
        <dbReference type="ChEBI" id="CHEBI:7896"/>
        <dbReference type="ChEBI" id="CHEBI:30616"/>
        <dbReference type="ChEBI" id="CHEBI:33019"/>
        <dbReference type="ChEBI" id="CHEBI:57287"/>
        <dbReference type="ChEBI" id="CHEBI:57379"/>
        <dbReference type="ChEBI" id="CHEBI:456215"/>
    </reaction>
</comment>
<dbReference type="GO" id="GO:0005783">
    <property type="term" value="C:endoplasmic reticulum"/>
    <property type="evidence" value="ECO:0007669"/>
    <property type="project" value="TreeGrafter"/>
</dbReference>
<keyword evidence="9" id="KW-0256">Endoplasmic reticulum</keyword>
<dbReference type="CDD" id="cd05933">
    <property type="entry name" value="ACSBG_like"/>
    <property type="match status" value="1"/>
</dbReference>
<dbReference type="Gene3D" id="3.40.50.12780">
    <property type="entry name" value="N-terminal domain of ligase-like"/>
    <property type="match status" value="2"/>
</dbReference>
<evidence type="ECO:0000256" key="6">
    <source>
        <dbReference type="ARBA" id="ARBA00022553"/>
    </source>
</evidence>
<dbReference type="SUPFAM" id="SSF56801">
    <property type="entry name" value="Acetyl-CoA synthetase-like"/>
    <property type="match status" value="1"/>
</dbReference>
<dbReference type="GO" id="GO:0031410">
    <property type="term" value="C:cytoplasmic vesicle"/>
    <property type="evidence" value="ECO:0007669"/>
    <property type="project" value="UniProtKB-SubCell"/>
</dbReference>
<dbReference type="Bgee" id="ENSELUG00000004032">
    <property type="expression patterns" value="Expressed in brain and 9 other cell types or tissues"/>
</dbReference>
<dbReference type="Pfam" id="PF23562">
    <property type="entry name" value="AMP-binding_C_3"/>
    <property type="match status" value="1"/>
</dbReference>
<evidence type="ECO:0000256" key="11">
    <source>
        <dbReference type="ARBA" id="ARBA00022840"/>
    </source>
</evidence>
<proteinExistence type="inferred from homology"/>
<dbReference type="GO" id="GO:0005524">
    <property type="term" value="F:ATP binding"/>
    <property type="evidence" value="ECO:0007669"/>
    <property type="project" value="UniProtKB-KW"/>
</dbReference>
<reference evidence="26" key="4">
    <citation type="submission" date="2025-09" db="UniProtKB">
        <authorList>
            <consortium name="Ensembl"/>
        </authorList>
    </citation>
    <scope>IDENTIFICATION</scope>
</reference>
<evidence type="ECO:0000256" key="15">
    <source>
        <dbReference type="ARBA" id="ARBA00023329"/>
    </source>
</evidence>